<sequence length="245" mass="25852">MPERTRHSVVPVVTEVAAGVHFVQGPASNWTILSGDGTASLIDTGYPADFDLLRATILDVAGDVPIDAVAVTHGHSDHTGGVRGLLEAFPGLRVLAAAEELPNIRRDELIQVGVPQLAPYLWRPRFAAWARHAIAAGGLSDVGVPDPEAWVAGSGLTLSGHTVVPQLAPGHTPGHSVYLLPDAEAIATGDALVTGHAVLPTLGPQPIHRVFDHDRDRALETFASINWRRRGIAVLPGHGPVLLRP</sequence>
<protein>
    <submittedName>
        <fullName evidence="2">Glyoxylase-like metal-dependent hydrolase (Beta-lactamase superfamily II)</fullName>
    </submittedName>
</protein>
<evidence type="ECO:0000313" key="2">
    <source>
        <dbReference type="EMBL" id="RKR75643.1"/>
    </source>
</evidence>
<dbReference type="InterPro" id="IPR036866">
    <property type="entry name" value="RibonucZ/Hydroxyglut_hydro"/>
</dbReference>
<dbReference type="Gene3D" id="3.60.15.10">
    <property type="entry name" value="Ribonuclease Z/Hydroxyacylglutathione hydrolase-like"/>
    <property type="match status" value="1"/>
</dbReference>
<evidence type="ECO:0000313" key="3">
    <source>
        <dbReference type="Proteomes" id="UP000280008"/>
    </source>
</evidence>
<keyword evidence="3" id="KW-1185">Reference proteome</keyword>
<dbReference type="SUPFAM" id="SSF56281">
    <property type="entry name" value="Metallo-hydrolase/oxidoreductase"/>
    <property type="match status" value="1"/>
</dbReference>
<dbReference type="SMART" id="SM00849">
    <property type="entry name" value="Lactamase_B"/>
    <property type="match status" value="1"/>
</dbReference>
<accession>A0A495II35</accession>
<dbReference type="GO" id="GO:0016787">
    <property type="term" value="F:hydrolase activity"/>
    <property type="evidence" value="ECO:0007669"/>
    <property type="project" value="UniProtKB-KW"/>
</dbReference>
<name>A0A495II35_9MICO</name>
<reference evidence="2 3" key="1">
    <citation type="submission" date="2018-10" db="EMBL/GenBank/DDBJ databases">
        <title>Sequencing the genomes of 1000 actinobacteria strains.</title>
        <authorList>
            <person name="Klenk H.-P."/>
        </authorList>
    </citation>
    <scope>NUCLEOTIDE SEQUENCE [LARGE SCALE GENOMIC DNA]</scope>
    <source>
        <strain evidence="2 3">DSM 17894</strain>
    </source>
</reference>
<dbReference type="Pfam" id="PF00753">
    <property type="entry name" value="Lactamase_B"/>
    <property type="match status" value="1"/>
</dbReference>
<feature type="domain" description="Metallo-beta-lactamase" evidence="1">
    <location>
        <begin position="27"/>
        <end position="238"/>
    </location>
</feature>
<proteinExistence type="predicted"/>
<dbReference type="AlphaFoldDB" id="A0A495II35"/>
<dbReference type="EMBL" id="RBKS01000001">
    <property type="protein sequence ID" value="RKR75643.1"/>
    <property type="molecule type" value="Genomic_DNA"/>
</dbReference>
<dbReference type="Proteomes" id="UP000280008">
    <property type="component" value="Unassembled WGS sequence"/>
</dbReference>
<dbReference type="InterPro" id="IPR050855">
    <property type="entry name" value="NDM-1-like"/>
</dbReference>
<organism evidence="2 3">
    <name type="scientific">Frondihabitans australicus</name>
    <dbReference type="NCBI Taxonomy" id="386892"/>
    <lineage>
        <taxon>Bacteria</taxon>
        <taxon>Bacillati</taxon>
        <taxon>Actinomycetota</taxon>
        <taxon>Actinomycetes</taxon>
        <taxon>Micrococcales</taxon>
        <taxon>Microbacteriaceae</taxon>
        <taxon>Frondihabitans</taxon>
    </lineage>
</organism>
<dbReference type="PANTHER" id="PTHR42951:SF14">
    <property type="entry name" value="METALLO-BETA-LACTAMASE SUPERFAMILY PROTEIN"/>
    <property type="match status" value="1"/>
</dbReference>
<dbReference type="RefSeq" id="WP_170159943.1">
    <property type="nucleotide sequence ID" value="NZ_RBKS01000001.1"/>
</dbReference>
<evidence type="ECO:0000259" key="1">
    <source>
        <dbReference type="SMART" id="SM00849"/>
    </source>
</evidence>
<comment type="caution">
    <text evidence="2">The sequence shown here is derived from an EMBL/GenBank/DDBJ whole genome shotgun (WGS) entry which is preliminary data.</text>
</comment>
<dbReference type="InterPro" id="IPR001279">
    <property type="entry name" value="Metallo-B-lactamas"/>
</dbReference>
<gene>
    <name evidence="2" type="ORF">C8E83_2791</name>
</gene>
<keyword evidence="2" id="KW-0378">Hydrolase</keyword>
<dbReference type="PANTHER" id="PTHR42951">
    <property type="entry name" value="METALLO-BETA-LACTAMASE DOMAIN-CONTAINING"/>
    <property type="match status" value="1"/>
</dbReference>